<name>A0A4C1UU88_EUMVA</name>
<evidence type="ECO:0000313" key="2">
    <source>
        <dbReference type="Proteomes" id="UP000299102"/>
    </source>
</evidence>
<reference evidence="1 2" key="1">
    <citation type="journal article" date="2019" name="Commun. Biol.">
        <title>The bagworm genome reveals a unique fibroin gene that provides high tensile strength.</title>
        <authorList>
            <person name="Kono N."/>
            <person name="Nakamura H."/>
            <person name="Ohtoshi R."/>
            <person name="Tomita M."/>
            <person name="Numata K."/>
            <person name="Arakawa K."/>
        </authorList>
    </citation>
    <scope>NUCLEOTIDE SEQUENCE [LARGE SCALE GENOMIC DNA]</scope>
</reference>
<proteinExistence type="predicted"/>
<protein>
    <submittedName>
        <fullName evidence="1">Uncharacterized protein</fullName>
    </submittedName>
</protein>
<dbReference type="Proteomes" id="UP000299102">
    <property type="component" value="Unassembled WGS sequence"/>
</dbReference>
<dbReference type="AlphaFoldDB" id="A0A4C1UU88"/>
<comment type="caution">
    <text evidence="1">The sequence shown here is derived from an EMBL/GenBank/DDBJ whole genome shotgun (WGS) entry which is preliminary data.</text>
</comment>
<accession>A0A4C1UU88</accession>
<dbReference type="EMBL" id="BGZK01000221">
    <property type="protein sequence ID" value="GBP29562.1"/>
    <property type="molecule type" value="Genomic_DNA"/>
</dbReference>
<organism evidence="1 2">
    <name type="scientific">Eumeta variegata</name>
    <name type="common">Bagworm moth</name>
    <name type="synonym">Eumeta japonica</name>
    <dbReference type="NCBI Taxonomy" id="151549"/>
    <lineage>
        <taxon>Eukaryota</taxon>
        <taxon>Metazoa</taxon>
        <taxon>Ecdysozoa</taxon>
        <taxon>Arthropoda</taxon>
        <taxon>Hexapoda</taxon>
        <taxon>Insecta</taxon>
        <taxon>Pterygota</taxon>
        <taxon>Neoptera</taxon>
        <taxon>Endopterygota</taxon>
        <taxon>Lepidoptera</taxon>
        <taxon>Glossata</taxon>
        <taxon>Ditrysia</taxon>
        <taxon>Tineoidea</taxon>
        <taxon>Psychidae</taxon>
        <taxon>Oiketicinae</taxon>
        <taxon>Eumeta</taxon>
    </lineage>
</organism>
<gene>
    <name evidence="1" type="ORF">EVAR_93359_1</name>
</gene>
<evidence type="ECO:0000313" key="1">
    <source>
        <dbReference type="EMBL" id="GBP29562.1"/>
    </source>
</evidence>
<sequence length="193" mass="20724">MRFAAARDGVCLFAVAAMRKSIVLTIFLNTNFCASKSRLSIEQISLVLREVRTRDICDRKRRPSGRAAARASLAEIVRNAVPGLCNRADGLGPLPVTAAGPDFVKATAHDCGFEIIDYPSTVQTWPPRSGIAVHATRASGGRPVRNYAARRPPPPARAIRDGRAQTRTAVLIKHIVAELLNSPPGPLAALLIS</sequence>
<keyword evidence="2" id="KW-1185">Reference proteome</keyword>